<evidence type="ECO:0000256" key="2">
    <source>
        <dbReference type="ARBA" id="ARBA00022692"/>
    </source>
</evidence>
<organism evidence="9 11">
    <name type="scientific">Escherichia coli</name>
    <dbReference type="NCBI Taxonomy" id="562"/>
    <lineage>
        <taxon>Bacteria</taxon>
        <taxon>Pseudomonadati</taxon>
        <taxon>Pseudomonadota</taxon>
        <taxon>Gammaproteobacteria</taxon>
        <taxon>Enterobacterales</taxon>
        <taxon>Enterobacteriaceae</taxon>
        <taxon>Escherichia</taxon>
    </lineage>
</organism>
<geneLocation type="plasmid" evidence="9">
    <name>pNCYU-26-73-4</name>
</geneLocation>
<dbReference type="InterPro" id="IPR058639">
    <property type="entry name" value="BSH_YknX-like"/>
</dbReference>
<sequence>MKKIINNIYNKTKKHRSPFFMVTVTMIVLLYIIFSEIDIVSPGQGVITGGNDKVVIKSPSSGFINSFNLQEGDQIEKGMILFSYTNLDYTYKGITLKDLIAFNNKKIKFLQQDSKLLESLLATPSIPIEIDKEATSEFGTFSYYSFREENDALQMEEQSLQEKENLLNEEVKLREKQITHLQRKDDLLRKGGASDIDVLTNTADIERQKTDLINVKINFLTLKSDISNAKSNFKVKLYEQIHSIRDKISELERSNIENRGELELMDDKVSTNSVTSPFSGRVLKIENNLKEGSFIEQYQPIVTVKQDNIGRVIEAKFDTKYRPYLYEGADVKISVNSTAFKKNFTGKISKISADSFVANTQNNNEQRYYSVTIDTFEDVAPTLLPEGIEVNVFAISKKVTIFEYMIATLKSNIVFNVW</sequence>
<evidence type="ECO:0000256" key="4">
    <source>
        <dbReference type="ARBA" id="ARBA00023136"/>
    </source>
</evidence>
<gene>
    <name evidence="8" type="ORF">CR538_28845</name>
    <name evidence="9" type="ORF">FTV93_28450</name>
</gene>
<evidence type="ECO:0000256" key="1">
    <source>
        <dbReference type="ARBA" id="ARBA00004167"/>
    </source>
</evidence>
<dbReference type="Proteomes" id="UP000321299">
    <property type="component" value="Plasmid pNCYU-26-73-4"/>
</dbReference>
<dbReference type="Proteomes" id="UP000234238">
    <property type="component" value="Plasmid p14EC029d"/>
</dbReference>
<reference evidence="9 11" key="2">
    <citation type="submission" date="2019-08" db="EMBL/GenBank/DDBJ databases">
        <title>Plasmid- and chromosome-located mcr-3 in mcr-1-positive Escherichia coli from diseased swine, Taiwan.</title>
        <authorList>
            <person name="Hsu C.-Y."/>
            <person name="Huang W.-C."/>
            <person name="Lauderdale T.-L."/>
        </authorList>
    </citation>
    <scope>NUCLEOTIDE SEQUENCE [LARGE SCALE GENOMIC DNA]</scope>
    <source>
        <strain evidence="9 11">NCYU-26-73</strain>
        <plasmid evidence="9">pNCYU-26-73-4</plasmid>
        <plasmid evidence="11">pncyu-26-73-4</plasmid>
    </source>
</reference>
<evidence type="ECO:0000313" key="9">
    <source>
        <dbReference type="EMBL" id="QED76446.1"/>
    </source>
</evidence>
<keyword evidence="9" id="KW-0614">Plasmid</keyword>
<evidence type="ECO:0000256" key="3">
    <source>
        <dbReference type="ARBA" id="ARBA00022989"/>
    </source>
</evidence>
<evidence type="ECO:0000313" key="8">
    <source>
        <dbReference type="EMBL" id="AUK04244.1"/>
    </source>
</evidence>
<feature type="transmembrane region" description="Helical" evidence="6">
    <location>
        <begin position="18"/>
        <end position="34"/>
    </location>
</feature>
<reference evidence="9 11" key="3">
    <citation type="submission" date="2019-08" db="EMBL/GenBank/DDBJ databases">
        <authorList>
            <person name="Chen F.-J."/>
            <person name="Wu H.-C."/>
            <person name="Liao Y.-C."/>
            <person name="Kuo S.-C."/>
        </authorList>
    </citation>
    <scope>NUCLEOTIDE SEQUENCE [LARGE SCALE GENOMIC DNA]</scope>
    <source>
        <strain evidence="9 11">NCYU-26-73</strain>
        <plasmid evidence="11">pncyu-26-73-4</plasmid>
        <plasmid evidence="9">pNCYU-26-73-4</plasmid>
    </source>
</reference>
<protein>
    <submittedName>
        <fullName evidence="9">HlyD family efflux transporter periplasmic adaptor subunit</fullName>
    </submittedName>
    <submittedName>
        <fullName evidence="8">HlyD family secretion protein</fullName>
    </submittedName>
</protein>
<dbReference type="EMBL" id="CP024145">
    <property type="protein sequence ID" value="AUK04244.1"/>
    <property type="molecule type" value="Genomic_DNA"/>
</dbReference>
<evidence type="ECO:0000256" key="6">
    <source>
        <dbReference type="SAM" id="Phobius"/>
    </source>
</evidence>
<geneLocation type="plasmid" evidence="10">
    <name>p14ec029d</name>
</geneLocation>
<evidence type="ECO:0000259" key="7">
    <source>
        <dbReference type="Pfam" id="PF25984"/>
    </source>
</evidence>
<dbReference type="EMBL" id="CP042619">
    <property type="protein sequence ID" value="QED76446.1"/>
    <property type="molecule type" value="Genomic_DNA"/>
</dbReference>
<evidence type="ECO:0000313" key="11">
    <source>
        <dbReference type="Proteomes" id="UP000321299"/>
    </source>
</evidence>
<dbReference type="RefSeq" id="WP_063119459.1">
    <property type="nucleotide sequence ID" value="NZ_CP028195.1"/>
</dbReference>
<comment type="subcellular location">
    <subcellularLocation>
        <location evidence="1">Membrane</location>
        <topology evidence="1">Single-pass membrane protein</topology>
    </subcellularLocation>
</comment>
<dbReference type="InterPro" id="IPR050739">
    <property type="entry name" value="MFP"/>
</dbReference>
<dbReference type="Pfam" id="PF25984">
    <property type="entry name" value="BSH_YknX"/>
    <property type="match status" value="1"/>
</dbReference>
<geneLocation type="plasmid" evidence="11">
    <name>pncyu-26-73-4</name>
</geneLocation>
<evidence type="ECO:0000313" key="10">
    <source>
        <dbReference type="Proteomes" id="UP000234238"/>
    </source>
</evidence>
<proteinExistence type="predicted"/>
<reference evidence="8 10" key="1">
    <citation type="submission" date="2017-10" db="EMBL/GenBank/DDBJ databases">
        <title>mcr-1 positive E.coli isolates in China.</title>
        <authorList>
            <person name="Li B."/>
            <person name="Wang X."/>
        </authorList>
    </citation>
    <scope>NUCLEOTIDE SEQUENCE [LARGE SCALE GENOMIC DNA]</scope>
    <source>
        <strain evidence="8 10">14EC029</strain>
        <plasmid evidence="10">p14ec029d</plasmid>
        <plasmid evidence="8">p14EC029d</plasmid>
    </source>
</reference>
<feature type="coiled-coil region" evidence="5">
    <location>
        <begin position="146"/>
        <end position="176"/>
    </location>
</feature>
<evidence type="ECO:0000256" key="5">
    <source>
        <dbReference type="SAM" id="Coils"/>
    </source>
</evidence>
<keyword evidence="2 6" id="KW-0812">Transmembrane</keyword>
<dbReference type="GO" id="GO:0016020">
    <property type="term" value="C:membrane"/>
    <property type="evidence" value="ECO:0007669"/>
    <property type="project" value="UniProtKB-SubCell"/>
</dbReference>
<keyword evidence="3 6" id="KW-1133">Transmembrane helix</keyword>
<dbReference type="PANTHER" id="PTHR30386:SF26">
    <property type="entry name" value="TRANSPORT PROTEIN COMB"/>
    <property type="match status" value="1"/>
</dbReference>
<name>A0A2I6FN15_ECOLX</name>
<keyword evidence="5" id="KW-0175">Coiled coil</keyword>
<geneLocation type="plasmid" evidence="8">
    <name>p14EC029d</name>
</geneLocation>
<accession>A0A2I6FN15</accession>
<feature type="domain" description="YknX-like barrel-sandwich hybrid" evidence="7">
    <location>
        <begin position="55"/>
        <end position="304"/>
    </location>
</feature>
<dbReference type="AlphaFoldDB" id="A0A2I6FN15"/>
<dbReference type="PANTHER" id="PTHR30386">
    <property type="entry name" value="MEMBRANE FUSION SUBUNIT OF EMRAB-TOLC MULTIDRUG EFFLUX PUMP"/>
    <property type="match status" value="1"/>
</dbReference>
<keyword evidence="4 6" id="KW-0472">Membrane</keyword>